<accession>A0A7K7XE40</accession>
<dbReference type="GO" id="GO:0000902">
    <property type="term" value="P:cell morphogenesis"/>
    <property type="evidence" value="ECO:0007669"/>
    <property type="project" value="TreeGrafter"/>
</dbReference>
<evidence type="ECO:0000256" key="16">
    <source>
        <dbReference type="SAM" id="MobiDB-lite"/>
    </source>
</evidence>
<organism evidence="19 20">
    <name type="scientific">Mohoua ochrocephala</name>
    <dbReference type="NCBI Taxonomy" id="874463"/>
    <lineage>
        <taxon>Eukaryota</taxon>
        <taxon>Metazoa</taxon>
        <taxon>Chordata</taxon>
        <taxon>Craniata</taxon>
        <taxon>Vertebrata</taxon>
        <taxon>Euteleostomi</taxon>
        <taxon>Archelosauria</taxon>
        <taxon>Archosauria</taxon>
        <taxon>Dinosauria</taxon>
        <taxon>Saurischia</taxon>
        <taxon>Theropoda</taxon>
        <taxon>Coelurosauria</taxon>
        <taxon>Aves</taxon>
        <taxon>Neognathae</taxon>
        <taxon>Neoaves</taxon>
        <taxon>Telluraves</taxon>
        <taxon>Australaves</taxon>
        <taxon>Passeriformes</taxon>
        <taxon>Meliphagoidea</taxon>
        <taxon>Acanthizidae</taxon>
        <taxon>Mohoua</taxon>
    </lineage>
</organism>
<dbReference type="GO" id="GO:0016339">
    <property type="term" value="P:calcium-dependent cell-cell adhesion via plasma membrane cell adhesion molecules"/>
    <property type="evidence" value="ECO:0007669"/>
    <property type="project" value="TreeGrafter"/>
</dbReference>
<dbReference type="InterPro" id="IPR000233">
    <property type="entry name" value="Cadherin_Y-type_LIR"/>
</dbReference>
<dbReference type="FunFam" id="2.60.40.60:FF:000014">
    <property type="entry name" value="Cadherin 8"/>
    <property type="match status" value="1"/>
</dbReference>
<dbReference type="Pfam" id="PF01049">
    <property type="entry name" value="CADH_Y-type_LIR"/>
    <property type="match status" value="1"/>
</dbReference>
<dbReference type="GO" id="GO:0043679">
    <property type="term" value="C:axon terminus"/>
    <property type="evidence" value="ECO:0007669"/>
    <property type="project" value="TreeGrafter"/>
</dbReference>
<evidence type="ECO:0000313" key="19">
    <source>
        <dbReference type="EMBL" id="NXA63927.1"/>
    </source>
</evidence>
<dbReference type="AlphaFoldDB" id="A0A7K7XE40"/>
<feature type="transmembrane region" description="Helical" evidence="17">
    <location>
        <begin position="529"/>
        <end position="558"/>
    </location>
</feature>
<gene>
    <name evidence="19" type="primary">Cdh8</name>
    <name evidence="19" type="ORF">MOHOCH_R04682</name>
</gene>
<proteinExistence type="predicted"/>
<evidence type="ECO:0000313" key="20">
    <source>
        <dbReference type="Proteomes" id="UP000586926"/>
    </source>
</evidence>
<feature type="domain" description="Cadherin" evidence="18">
    <location>
        <begin position="193"/>
        <end position="307"/>
    </location>
</feature>
<dbReference type="GO" id="GO:0007043">
    <property type="term" value="P:cell-cell junction assembly"/>
    <property type="evidence" value="ECO:0007669"/>
    <property type="project" value="TreeGrafter"/>
</dbReference>
<dbReference type="GO" id="GO:0044331">
    <property type="term" value="P:cell-cell adhesion mediated by cadherin"/>
    <property type="evidence" value="ECO:0007669"/>
    <property type="project" value="TreeGrafter"/>
</dbReference>
<evidence type="ECO:0000256" key="11">
    <source>
        <dbReference type="ARBA" id="ARBA00023136"/>
    </source>
</evidence>
<dbReference type="Gene3D" id="4.10.900.10">
    <property type="entry name" value="TCF3-CBD (Catenin binding domain)"/>
    <property type="match status" value="1"/>
</dbReference>
<keyword evidence="10 17" id="KW-1133">Transmembrane helix</keyword>
<dbReference type="SUPFAM" id="SSF49313">
    <property type="entry name" value="Cadherin-like"/>
    <property type="match status" value="5"/>
</dbReference>
<evidence type="ECO:0000256" key="2">
    <source>
        <dbReference type="ARBA" id="ARBA00022475"/>
    </source>
</evidence>
<evidence type="ECO:0000256" key="8">
    <source>
        <dbReference type="ARBA" id="ARBA00022837"/>
    </source>
</evidence>
<dbReference type="InterPro" id="IPR002126">
    <property type="entry name" value="Cadherin-like_dom"/>
</dbReference>
<dbReference type="FunFam" id="2.60.40.60:FF:000009">
    <property type="entry name" value="Cadherin 24"/>
    <property type="match status" value="1"/>
</dbReference>
<evidence type="ECO:0000256" key="14">
    <source>
        <dbReference type="RuleBase" id="RU003318"/>
    </source>
</evidence>
<evidence type="ECO:0000256" key="6">
    <source>
        <dbReference type="ARBA" id="ARBA00022729"/>
    </source>
</evidence>
<dbReference type="GO" id="GO:0045296">
    <property type="term" value="F:cadherin binding"/>
    <property type="evidence" value="ECO:0007669"/>
    <property type="project" value="TreeGrafter"/>
</dbReference>
<evidence type="ECO:0000256" key="5">
    <source>
        <dbReference type="ARBA" id="ARBA00022723"/>
    </source>
</evidence>
<feature type="compositionally biased region" description="Low complexity" evidence="16">
    <location>
        <begin position="669"/>
        <end position="686"/>
    </location>
</feature>
<dbReference type="PANTHER" id="PTHR24027:SF273">
    <property type="entry name" value="CADHERIN-8"/>
    <property type="match status" value="1"/>
</dbReference>
<feature type="non-terminal residue" evidence="19">
    <location>
        <position position="1"/>
    </location>
</feature>
<keyword evidence="3" id="KW-0165">Cleavage on pair of basic residues</keyword>
<keyword evidence="9 14" id="KW-0130">Cell adhesion</keyword>
<feature type="domain" description="Cadherin" evidence="18">
    <location>
        <begin position="308"/>
        <end position="412"/>
    </location>
</feature>
<dbReference type="PANTHER" id="PTHR24027">
    <property type="entry name" value="CADHERIN-23"/>
    <property type="match status" value="1"/>
</dbReference>
<dbReference type="FunFam" id="2.60.40.60:FF:000008">
    <property type="entry name" value="Cadherin 24"/>
    <property type="match status" value="1"/>
</dbReference>
<evidence type="ECO:0000256" key="13">
    <source>
        <dbReference type="PROSITE-ProRule" id="PRU00043"/>
    </source>
</evidence>
<keyword evidence="6" id="KW-0732">Signal</keyword>
<dbReference type="FunFam" id="2.60.40.60:FF:000012">
    <property type="entry name" value="Cadherin 24"/>
    <property type="match status" value="1"/>
</dbReference>
<dbReference type="FunFam" id="4.10.900.10:FF:000001">
    <property type="entry name" value="Cadherin 2"/>
    <property type="match status" value="1"/>
</dbReference>
<evidence type="ECO:0000256" key="10">
    <source>
        <dbReference type="ARBA" id="ARBA00022989"/>
    </source>
</evidence>
<dbReference type="GO" id="GO:0005912">
    <property type="term" value="C:adherens junction"/>
    <property type="evidence" value="ECO:0007669"/>
    <property type="project" value="TreeGrafter"/>
</dbReference>
<feature type="domain" description="Cadherin" evidence="18">
    <location>
        <begin position="84"/>
        <end position="192"/>
    </location>
</feature>
<name>A0A7K7XE40_9PASS</name>
<evidence type="ECO:0000256" key="15">
    <source>
        <dbReference type="RuleBase" id="RU004357"/>
    </source>
</evidence>
<keyword evidence="12" id="KW-0325">Glycoprotein</keyword>
<dbReference type="GO" id="GO:0016477">
    <property type="term" value="P:cell migration"/>
    <property type="evidence" value="ECO:0007669"/>
    <property type="project" value="TreeGrafter"/>
</dbReference>
<evidence type="ECO:0000256" key="9">
    <source>
        <dbReference type="ARBA" id="ARBA00022889"/>
    </source>
</evidence>
<feature type="domain" description="Cadherin" evidence="18">
    <location>
        <begin position="3"/>
        <end position="83"/>
    </location>
</feature>
<keyword evidence="2" id="KW-1003">Cell membrane</keyword>
<dbReference type="InterPro" id="IPR020894">
    <property type="entry name" value="Cadherin_CS"/>
</dbReference>
<keyword evidence="7" id="KW-0677">Repeat</keyword>
<keyword evidence="8 13" id="KW-0106">Calcium</keyword>
<evidence type="ECO:0000256" key="7">
    <source>
        <dbReference type="ARBA" id="ARBA00022737"/>
    </source>
</evidence>
<dbReference type="GO" id="GO:0008013">
    <property type="term" value="F:beta-catenin binding"/>
    <property type="evidence" value="ECO:0007669"/>
    <property type="project" value="TreeGrafter"/>
</dbReference>
<reference evidence="19 20" key="1">
    <citation type="submission" date="2019-09" db="EMBL/GenBank/DDBJ databases">
        <title>Bird 10,000 Genomes (B10K) Project - Family phase.</title>
        <authorList>
            <person name="Zhang G."/>
        </authorList>
    </citation>
    <scope>NUCLEOTIDE SEQUENCE [LARGE SCALE GENOMIC DNA]</scope>
    <source>
        <strain evidence="19">B10K-DU-030-22</strain>
        <tissue evidence="19">Blood</tissue>
    </source>
</reference>
<dbReference type="GO" id="GO:0007156">
    <property type="term" value="P:homophilic cell adhesion via plasma membrane adhesion molecules"/>
    <property type="evidence" value="ECO:0007669"/>
    <property type="project" value="InterPro"/>
</dbReference>
<feature type="non-terminal residue" evidence="19">
    <location>
        <position position="715"/>
    </location>
</feature>
<dbReference type="SMART" id="SM00112">
    <property type="entry name" value="CA"/>
    <property type="match status" value="5"/>
</dbReference>
<dbReference type="GO" id="GO:0016342">
    <property type="term" value="C:catenin complex"/>
    <property type="evidence" value="ECO:0007669"/>
    <property type="project" value="TreeGrafter"/>
</dbReference>
<dbReference type="PROSITE" id="PS50268">
    <property type="entry name" value="CADHERIN_2"/>
    <property type="match status" value="5"/>
</dbReference>
<evidence type="ECO:0000256" key="4">
    <source>
        <dbReference type="ARBA" id="ARBA00022692"/>
    </source>
</evidence>
<dbReference type="FunFam" id="2.60.40.60:FF:000017">
    <property type="entry name" value="Cadherin 24"/>
    <property type="match status" value="1"/>
</dbReference>
<evidence type="ECO:0000256" key="3">
    <source>
        <dbReference type="ARBA" id="ARBA00022685"/>
    </source>
</evidence>
<dbReference type="Gene3D" id="2.60.40.60">
    <property type="entry name" value="Cadherins"/>
    <property type="match status" value="5"/>
</dbReference>
<keyword evidence="20" id="KW-1185">Reference proteome</keyword>
<keyword evidence="5" id="KW-0479">Metal-binding</keyword>
<comment type="subcellular location">
    <subcellularLocation>
        <location evidence="1 14">Cell membrane</location>
        <topology evidence="1 14">Single-pass type I membrane protein</topology>
    </subcellularLocation>
</comment>
<dbReference type="PRINTS" id="PR00205">
    <property type="entry name" value="CADHERIN"/>
</dbReference>
<dbReference type="GO" id="GO:0043083">
    <property type="term" value="C:synaptic cleft"/>
    <property type="evidence" value="ECO:0007669"/>
    <property type="project" value="TreeGrafter"/>
</dbReference>
<protein>
    <submittedName>
        <fullName evidence="19">CADH8 protein</fullName>
    </submittedName>
</protein>
<feature type="region of interest" description="Disordered" evidence="16">
    <location>
        <begin position="669"/>
        <end position="690"/>
    </location>
</feature>
<comment type="caution">
    <text evidence="19">The sequence shown here is derived from an EMBL/GenBank/DDBJ whole genome shotgun (WGS) entry which is preliminary data.</text>
</comment>
<dbReference type="GO" id="GO:0034332">
    <property type="term" value="P:adherens junction organization"/>
    <property type="evidence" value="ECO:0007669"/>
    <property type="project" value="TreeGrafter"/>
</dbReference>
<keyword evidence="11 17" id="KW-0472">Membrane</keyword>
<dbReference type="Proteomes" id="UP000586926">
    <property type="component" value="Unassembled WGS sequence"/>
</dbReference>
<keyword evidence="4 14" id="KW-0812">Transmembrane</keyword>
<sequence>LHTDLDPGSSKIKYILSGDGAGTIFVINDKTGDIHAMKRLDREEKAEYTLTAQAVDRDTNQPLEPPSEFIIKVQDINDNAPEFVEGPYHATVPEMSVVGTFVTKVTATDADDPVYGNSAKLVYSILEGQPYFSIEPHTAIIKTALPNMDREAKEEYFVVIQAKDMGGHMGGLSGTTTVTITLTDVNDNPPKFAQSLYHFSVMEDVALGEPIGRVKANDLDIGENAKSSYDIIEGDGMDIFEITTDAQTQDGIIRVRKPLDFETKKSYTLKVEAANIHIDPRFLSGGPFKDTATVKIVVEDADEPPVFSSPTYLLEVHENAALNSVLGQVTAHDPDVSSSPIRFSIDRHTDLERQFNINAEDGKITLATPLDRETSTWHNITIVATETRNHSQVSRVPVAIKVLDVNDNAPEFASEHEAFLCENGKPGQVIQIVSAVDKDDPKNGHYFLYSLLPEMVNNPNFTIKKNEDNTLSILAKHSGFSRQKQEVYLLPIVISDSGTPPMSSTSTLTIRVCGCSSDGIVQSCNVEAYVLPIGLSMGALIAILACIILLLVIVVLFVTLRRHKNEPLIIKDDEDVRENIIRYDDEGGGEEDTEAFDIATLQNPDGINGFLPRKDIKPDLQFMPRQGLAPVPNGVDVDEFINVRLHEADNDPTAPPYDSIQIYGYEGKGSAAGSLSSLESSTSDSDQNFDYLSEWGPRFKRLGELYSVGESDKET</sequence>
<comment type="function">
    <text evidence="15">Cadherins are calcium-dependent cell adhesion proteins.</text>
</comment>
<evidence type="ECO:0000256" key="12">
    <source>
        <dbReference type="ARBA" id="ARBA00023180"/>
    </source>
</evidence>
<evidence type="ECO:0000259" key="18">
    <source>
        <dbReference type="PROSITE" id="PS50268"/>
    </source>
</evidence>
<dbReference type="EMBL" id="VZTA01013328">
    <property type="protein sequence ID" value="NXA63927.1"/>
    <property type="molecule type" value="Genomic_DNA"/>
</dbReference>
<dbReference type="Pfam" id="PF00028">
    <property type="entry name" value="Cadherin"/>
    <property type="match status" value="5"/>
</dbReference>
<evidence type="ECO:0000256" key="1">
    <source>
        <dbReference type="ARBA" id="ARBA00004251"/>
    </source>
</evidence>
<dbReference type="InterPro" id="IPR027397">
    <property type="entry name" value="Catenin-bd_sf"/>
</dbReference>
<feature type="domain" description="Cadherin" evidence="18">
    <location>
        <begin position="412"/>
        <end position="534"/>
    </location>
</feature>
<dbReference type="InterPro" id="IPR015919">
    <property type="entry name" value="Cadherin-like_sf"/>
</dbReference>
<dbReference type="CDD" id="cd11304">
    <property type="entry name" value="Cadherin_repeat"/>
    <property type="match status" value="5"/>
</dbReference>
<dbReference type="PROSITE" id="PS00232">
    <property type="entry name" value="CADHERIN_1"/>
    <property type="match status" value="2"/>
</dbReference>
<dbReference type="GO" id="GO:0005509">
    <property type="term" value="F:calcium ion binding"/>
    <property type="evidence" value="ECO:0007669"/>
    <property type="project" value="UniProtKB-UniRule"/>
</dbReference>
<dbReference type="InterPro" id="IPR039808">
    <property type="entry name" value="Cadherin"/>
</dbReference>
<evidence type="ECO:0000256" key="17">
    <source>
        <dbReference type="SAM" id="Phobius"/>
    </source>
</evidence>